<protein>
    <submittedName>
        <fullName evidence="2">Uncharacterized protein</fullName>
    </submittedName>
</protein>
<evidence type="ECO:0000313" key="2">
    <source>
        <dbReference type="EMBL" id="PZR04631.1"/>
    </source>
</evidence>
<feature type="transmembrane region" description="Helical" evidence="1">
    <location>
        <begin position="31"/>
        <end position="47"/>
    </location>
</feature>
<feature type="transmembrane region" description="Helical" evidence="1">
    <location>
        <begin position="142"/>
        <end position="162"/>
    </location>
</feature>
<sequence length="269" mass="30264">MRWLLGLVVGLTFFAFPVASPVDGPLLGSTFFAIFGLILIGTTKRPFRHALRPNRSVKWSGVWLSGQFPDHEPTADLLPSLSTYRELDASTRGRFEEKRRELETTASIHCGTFRIRFDQLLELRRREAGQLPRKHAKAAVELIPAGGVMSALSFVIALLTLREAGAEYVFFVTKLIAGFGIGLAMPSPRDLSVSLPSWRQLWLQVVLEERLVFAAFAGVPDTVLEVLRGHRPTSVGFIELVERDQHSHVRLTREFHHCAVDSLSRNRRR</sequence>
<dbReference type="Proteomes" id="UP000249061">
    <property type="component" value="Unassembled WGS sequence"/>
</dbReference>
<accession>A0A2W5V3T0</accession>
<dbReference type="AlphaFoldDB" id="A0A2W5V3T0"/>
<keyword evidence="1" id="KW-0812">Transmembrane</keyword>
<gene>
    <name evidence="2" type="ORF">DI536_33895</name>
</gene>
<keyword evidence="1" id="KW-0472">Membrane</keyword>
<dbReference type="EMBL" id="QFQP01000054">
    <property type="protein sequence ID" value="PZR04631.1"/>
    <property type="molecule type" value="Genomic_DNA"/>
</dbReference>
<evidence type="ECO:0000313" key="3">
    <source>
        <dbReference type="Proteomes" id="UP000249061"/>
    </source>
</evidence>
<reference evidence="2 3" key="1">
    <citation type="submission" date="2017-08" db="EMBL/GenBank/DDBJ databases">
        <title>Infants hospitalized years apart are colonized by the same room-sourced microbial strains.</title>
        <authorList>
            <person name="Brooks B."/>
            <person name="Olm M.R."/>
            <person name="Firek B.A."/>
            <person name="Baker R."/>
            <person name="Thomas B.C."/>
            <person name="Morowitz M.J."/>
            <person name="Banfield J.F."/>
        </authorList>
    </citation>
    <scope>NUCLEOTIDE SEQUENCE [LARGE SCALE GENOMIC DNA]</scope>
    <source>
        <strain evidence="2">S2_003_000_R2_14</strain>
    </source>
</reference>
<keyword evidence="1" id="KW-1133">Transmembrane helix</keyword>
<evidence type="ECO:0000256" key="1">
    <source>
        <dbReference type="SAM" id="Phobius"/>
    </source>
</evidence>
<organism evidence="2 3">
    <name type="scientific">Archangium gephyra</name>
    <dbReference type="NCBI Taxonomy" id="48"/>
    <lineage>
        <taxon>Bacteria</taxon>
        <taxon>Pseudomonadati</taxon>
        <taxon>Myxococcota</taxon>
        <taxon>Myxococcia</taxon>
        <taxon>Myxococcales</taxon>
        <taxon>Cystobacterineae</taxon>
        <taxon>Archangiaceae</taxon>
        <taxon>Archangium</taxon>
    </lineage>
</organism>
<comment type="caution">
    <text evidence="2">The sequence shown here is derived from an EMBL/GenBank/DDBJ whole genome shotgun (WGS) entry which is preliminary data.</text>
</comment>
<name>A0A2W5V3T0_9BACT</name>
<proteinExistence type="predicted"/>